<dbReference type="Proteomes" id="UP000887565">
    <property type="component" value="Unplaced"/>
</dbReference>
<name>A0A915HT58_ROMCU</name>
<evidence type="ECO:0000256" key="3">
    <source>
        <dbReference type="ARBA" id="ARBA00022989"/>
    </source>
</evidence>
<dbReference type="InterPro" id="IPR000276">
    <property type="entry name" value="GPCR_Rhodpsn"/>
</dbReference>
<dbReference type="OMA" id="CDPEMRC"/>
<feature type="transmembrane region" description="Helical" evidence="6">
    <location>
        <begin position="27"/>
        <end position="48"/>
    </location>
</feature>
<dbReference type="Pfam" id="PF00001">
    <property type="entry name" value="7tm_1"/>
    <property type="match status" value="1"/>
</dbReference>
<dbReference type="InterPro" id="IPR052954">
    <property type="entry name" value="GPCR-Ligand_Int"/>
</dbReference>
<evidence type="ECO:0000256" key="5">
    <source>
        <dbReference type="SAM" id="MobiDB-lite"/>
    </source>
</evidence>
<feature type="transmembrane region" description="Helical" evidence="6">
    <location>
        <begin position="146"/>
        <end position="166"/>
    </location>
</feature>
<evidence type="ECO:0000256" key="1">
    <source>
        <dbReference type="ARBA" id="ARBA00004370"/>
    </source>
</evidence>
<evidence type="ECO:0000256" key="6">
    <source>
        <dbReference type="SAM" id="Phobius"/>
    </source>
</evidence>
<feature type="region of interest" description="Disordered" evidence="5">
    <location>
        <begin position="434"/>
        <end position="470"/>
    </location>
</feature>
<protein>
    <submittedName>
        <fullName evidence="9">G-protein coupled receptors family 1 profile domain-containing protein</fullName>
    </submittedName>
</protein>
<feature type="transmembrane region" description="Helical" evidence="6">
    <location>
        <begin position="198"/>
        <end position="229"/>
    </location>
</feature>
<keyword evidence="8" id="KW-1185">Reference proteome</keyword>
<keyword evidence="2 6" id="KW-0812">Transmembrane</keyword>
<proteinExistence type="predicted"/>
<dbReference type="InterPro" id="IPR017452">
    <property type="entry name" value="GPCR_Rhodpsn_7TM"/>
</dbReference>
<accession>A0A915HT58</accession>
<reference evidence="9" key="1">
    <citation type="submission" date="2022-11" db="UniProtKB">
        <authorList>
            <consortium name="WormBaseParasite"/>
        </authorList>
    </citation>
    <scope>IDENTIFICATION</scope>
</reference>
<evidence type="ECO:0000256" key="4">
    <source>
        <dbReference type="ARBA" id="ARBA00023136"/>
    </source>
</evidence>
<dbReference type="GO" id="GO:0004930">
    <property type="term" value="F:G protein-coupled receptor activity"/>
    <property type="evidence" value="ECO:0007669"/>
    <property type="project" value="InterPro"/>
</dbReference>
<dbReference type="SUPFAM" id="SSF81321">
    <property type="entry name" value="Family A G protein-coupled receptor-like"/>
    <property type="match status" value="1"/>
</dbReference>
<dbReference type="PANTHER" id="PTHR46641:SF2">
    <property type="entry name" value="FMRFAMIDE RECEPTOR"/>
    <property type="match status" value="1"/>
</dbReference>
<dbReference type="Gene3D" id="1.20.1070.10">
    <property type="entry name" value="Rhodopsin 7-helix transmembrane proteins"/>
    <property type="match status" value="1"/>
</dbReference>
<feature type="transmembrane region" description="Helical" evidence="6">
    <location>
        <begin position="352"/>
        <end position="371"/>
    </location>
</feature>
<keyword evidence="4 6" id="KW-0472">Membrane</keyword>
<dbReference type="PROSITE" id="PS50262">
    <property type="entry name" value="G_PROTEIN_RECEP_F1_2"/>
    <property type="match status" value="1"/>
</dbReference>
<dbReference type="GO" id="GO:0016020">
    <property type="term" value="C:membrane"/>
    <property type="evidence" value="ECO:0007669"/>
    <property type="project" value="UniProtKB-SubCell"/>
</dbReference>
<dbReference type="PANTHER" id="PTHR46641">
    <property type="entry name" value="FMRFAMIDE RECEPTOR-RELATED"/>
    <property type="match status" value="1"/>
</dbReference>
<evidence type="ECO:0000313" key="9">
    <source>
        <dbReference type="WBParaSite" id="nRc.2.0.1.t05103-RA"/>
    </source>
</evidence>
<comment type="subcellular location">
    <subcellularLocation>
        <location evidence="1">Membrane</location>
    </subcellularLocation>
</comment>
<dbReference type="AlphaFoldDB" id="A0A915HT58"/>
<feature type="transmembrane region" description="Helical" evidence="6">
    <location>
        <begin position="104"/>
        <end position="126"/>
    </location>
</feature>
<feature type="transmembrane region" description="Helical" evidence="6">
    <location>
        <begin position="301"/>
        <end position="323"/>
    </location>
</feature>
<feature type="domain" description="G-protein coupled receptors family 1 profile" evidence="7">
    <location>
        <begin position="40"/>
        <end position="368"/>
    </location>
</feature>
<feature type="transmembrane region" description="Helical" evidence="6">
    <location>
        <begin position="60"/>
        <end position="84"/>
    </location>
</feature>
<keyword evidence="3 6" id="KW-1133">Transmembrane helix</keyword>
<dbReference type="PRINTS" id="PR00237">
    <property type="entry name" value="GPCRRHODOPSN"/>
</dbReference>
<organism evidence="8 9">
    <name type="scientific">Romanomermis culicivorax</name>
    <name type="common">Nematode worm</name>
    <dbReference type="NCBI Taxonomy" id="13658"/>
    <lineage>
        <taxon>Eukaryota</taxon>
        <taxon>Metazoa</taxon>
        <taxon>Ecdysozoa</taxon>
        <taxon>Nematoda</taxon>
        <taxon>Enoplea</taxon>
        <taxon>Dorylaimia</taxon>
        <taxon>Mermithida</taxon>
        <taxon>Mermithoidea</taxon>
        <taxon>Mermithidae</taxon>
        <taxon>Romanomermis</taxon>
    </lineage>
</organism>
<feature type="compositionally biased region" description="Polar residues" evidence="5">
    <location>
        <begin position="434"/>
        <end position="454"/>
    </location>
</feature>
<dbReference type="CDD" id="cd14978">
    <property type="entry name" value="7tmA_FMRFamide_R-like"/>
    <property type="match status" value="1"/>
</dbReference>
<evidence type="ECO:0000259" key="7">
    <source>
        <dbReference type="PROSITE" id="PS50262"/>
    </source>
</evidence>
<evidence type="ECO:0000313" key="8">
    <source>
        <dbReference type="Proteomes" id="UP000887565"/>
    </source>
</evidence>
<evidence type="ECO:0000256" key="2">
    <source>
        <dbReference type="ARBA" id="ARBA00022692"/>
    </source>
</evidence>
<dbReference type="WBParaSite" id="nRc.2.0.1.t05103-RA">
    <property type="protein sequence ID" value="nRc.2.0.1.t05103-RA"/>
    <property type="gene ID" value="nRc.2.0.1.g05103"/>
</dbReference>
<sequence length="509" mass="57122">MYSNNNNSSIENCNHTPYDAFGYSIRLFLIMPIVLFGFLSNTFNILIYKHPSMRTSMVNWYLIALTVSDLAILICSFLMLTLPVMTEDMGTLATFNLGVFTQRWVYALAMMAQTCSVGLLVLVSGYRLLGVKYPFLAQRICTPFKVKATTVFVVAFSIFFNIFRFFELETGPCFSTLYSGTGYNIFESDLRKLNLVYYISYMVGAYTLVNFAAPFIFLITTNVIIIKAVHDSYKLRQMMVIPSSAKSSTSKSTETTPNLKASNGKYQTDTLLTTTANCVSCPVSNADVAGTTSSKENKTTIMLIVVVFVFLFSNSLAFINNILEIILRTRNTEDGVQSESLARKVYLRLVEISNLLIVLNSSTNLFIYWAFSKKYRVLLRYYASCRYKLGPMPNNRSPFGTAKTVRNYLYNVSPSSSRRQPKLAITSSARRTPTTKKVITYSDTGPCQTPPTKRQSPDHSGHFSRHQKPSHWLATAQGNRQGTNVAVGGHNEKVAAMNKRQLLLSRSGE</sequence>